<dbReference type="InterPro" id="IPR051135">
    <property type="entry name" value="Gal/GlcNAc/GalNAc_ST"/>
</dbReference>
<dbReference type="InterPro" id="IPR027417">
    <property type="entry name" value="P-loop_NTPase"/>
</dbReference>
<dbReference type="PANTHER" id="PTHR10704">
    <property type="entry name" value="CARBOHYDRATE SULFOTRANSFERASE"/>
    <property type="match status" value="1"/>
</dbReference>
<dbReference type="SUPFAM" id="SSF52540">
    <property type="entry name" value="P-loop containing nucleoside triphosphate hydrolases"/>
    <property type="match status" value="1"/>
</dbReference>
<proteinExistence type="predicted"/>
<reference evidence="2" key="2">
    <citation type="submission" date="2021-01" db="UniProtKB">
        <authorList>
            <consortium name="EnsemblMetazoa"/>
        </authorList>
    </citation>
    <scope>IDENTIFICATION</scope>
</reference>
<evidence type="ECO:0000259" key="1">
    <source>
        <dbReference type="Pfam" id="PF00685"/>
    </source>
</evidence>
<dbReference type="Pfam" id="PF00685">
    <property type="entry name" value="Sulfotransfer_1"/>
    <property type="match status" value="1"/>
</dbReference>
<dbReference type="EnsemblMetazoa" id="XM_030998618">
    <property type="protein sequence ID" value="XP_030854478"/>
    <property type="gene ID" value="LOC115929513"/>
</dbReference>
<dbReference type="Proteomes" id="UP000007110">
    <property type="component" value="Unassembled WGS sequence"/>
</dbReference>
<dbReference type="Gene3D" id="3.40.50.300">
    <property type="entry name" value="P-loop containing nucleotide triphosphate hydrolases"/>
    <property type="match status" value="1"/>
</dbReference>
<dbReference type="PANTHER" id="PTHR10704:SF44">
    <property type="entry name" value="LD35051P-RELATED"/>
    <property type="match status" value="1"/>
</dbReference>
<dbReference type="InParanoid" id="A0A7M7PS55"/>
<evidence type="ECO:0000313" key="3">
    <source>
        <dbReference type="Proteomes" id="UP000007110"/>
    </source>
</evidence>
<dbReference type="GO" id="GO:0001517">
    <property type="term" value="F:N-acetylglucosamine 6-O-sulfotransferase activity"/>
    <property type="evidence" value="ECO:0000318"/>
    <property type="project" value="GO_Central"/>
</dbReference>
<keyword evidence="3" id="KW-1185">Reference proteome</keyword>
<dbReference type="OrthoDB" id="6138663at2759"/>
<organism evidence="2 3">
    <name type="scientific">Strongylocentrotus purpuratus</name>
    <name type="common">Purple sea urchin</name>
    <dbReference type="NCBI Taxonomy" id="7668"/>
    <lineage>
        <taxon>Eukaryota</taxon>
        <taxon>Metazoa</taxon>
        <taxon>Echinodermata</taxon>
        <taxon>Eleutherozoa</taxon>
        <taxon>Echinozoa</taxon>
        <taxon>Echinoidea</taxon>
        <taxon>Euechinoidea</taxon>
        <taxon>Echinacea</taxon>
        <taxon>Camarodonta</taxon>
        <taxon>Echinidea</taxon>
        <taxon>Strongylocentrotidae</taxon>
        <taxon>Strongylocentrotus</taxon>
    </lineage>
</organism>
<dbReference type="InterPro" id="IPR000863">
    <property type="entry name" value="Sulfotransferase_dom"/>
</dbReference>
<dbReference type="AlphaFoldDB" id="A0A7M7PS55"/>
<dbReference type="GeneID" id="580095"/>
<sequence>MLRKFDEDSIWHPEVTASADRKVYGERQVSGNEPPITNPKLTVVLSQWRFGSSVIGDLFNQNLEAFYLYEPLWTSRKIKAMKTHPWMRYPPTTGDVSRQIIRELAQCKFNDDFVETYNEWHPHQNRGLCILHPECVLYGEQWFENFCKTFRKSLVTKIIRIDLEELRPLVEEDKIDLKIIHLVRDPRGAAASRLHYINRLYSYIRPGNNVGRLKPLGLLNHIPDEVMYIQEMRENNPTVRGMCQWIRKNIKVSPDLLPPWLQGRYHLVKYEDFAVDPLKISRGIYKFVGLPFPENVEYWIERNTHAVYRNDDMFSTLRNSLEAATHWIVDLSELEIKQIEKECADVIKLLGYKSFDELKQTS</sequence>
<reference evidence="3" key="1">
    <citation type="submission" date="2015-02" db="EMBL/GenBank/DDBJ databases">
        <title>Genome sequencing for Strongylocentrotus purpuratus.</title>
        <authorList>
            <person name="Murali S."/>
            <person name="Liu Y."/>
            <person name="Vee V."/>
            <person name="English A."/>
            <person name="Wang M."/>
            <person name="Skinner E."/>
            <person name="Han Y."/>
            <person name="Muzny D.M."/>
            <person name="Worley K.C."/>
            <person name="Gibbs R.A."/>
        </authorList>
    </citation>
    <scope>NUCLEOTIDE SEQUENCE</scope>
</reference>
<feature type="domain" description="Sulfotransferase" evidence="1">
    <location>
        <begin position="175"/>
        <end position="313"/>
    </location>
</feature>
<protein>
    <recommendedName>
        <fullName evidence="1">Sulfotransferase domain-containing protein</fullName>
    </recommendedName>
</protein>
<dbReference type="KEGG" id="spu:580095"/>
<dbReference type="RefSeq" id="XP_030854478.1">
    <property type="nucleotide sequence ID" value="XM_030998618.1"/>
</dbReference>
<dbReference type="KEGG" id="spu:115929513"/>
<dbReference type="RefSeq" id="XP_785262.3">
    <property type="nucleotide sequence ID" value="XM_780169.3"/>
</dbReference>
<accession>A0A7M7PS55</accession>
<dbReference type="OMA" id="HWIEANT"/>
<dbReference type="GO" id="GO:0006790">
    <property type="term" value="P:sulfur compound metabolic process"/>
    <property type="evidence" value="ECO:0000318"/>
    <property type="project" value="GO_Central"/>
</dbReference>
<dbReference type="GeneID" id="115929513"/>
<evidence type="ECO:0000313" key="2">
    <source>
        <dbReference type="EnsemblMetazoa" id="XP_030854478"/>
    </source>
</evidence>
<dbReference type="GO" id="GO:0006044">
    <property type="term" value="P:N-acetylglucosamine metabolic process"/>
    <property type="evidence" value="ECO:0000318"/>
    <property type="project" value="GO_Central"/>
</dbReference>
<name>A0A7M7PS55_STRPU</name>